<dbReference type="AlphaFoldDB" id="A0A5B7JFU3"/>
<evidence type="ECO:0000313" key="2">
    <source>
        <dbReference type="Proteomes" id="UP000324222"/>
    </source>
</evidence>
<reference evidence="1 2" key="1">
    <citation type="submission" date="2019-05" db="EMBL/GenBank/DDBJ databases">
        <title>Another draft genome of Portunus trituberculatus and its Hox gene families provides insights of decapod evolution.</title>
        <authorList>
            <person name="Jeong J.-H."/>
            <person name="Song I."/>
            <person name="Kim S."/>
            <person name="Choi T."/>
            <person name="Kim D."/>
            <person name="Ryu S."/>
            <person name="Kim W."/>
        </authorList>
    </citation>
    <scope>NUCLEOTIDE SEQUENCE [LARGE SCALE GENOMIC DNA]</scope>
    <source>
        <tissue evidence="1">Muscle</tissue>
    </source>
</reference>
<sequence>MAANSTDSASHDSATAVIQVCSIAVYFNNT</sequence>
<proteinExistence type="predicted"/>
<dbReference type="Proteomes" id="UP000324222">
    <property type="component" value="Unassembled WGS sequence"/>
</dbReference>
<name>A0A5B7JFU3_PORTR</name>
<dbReference type="EMBL" id="VSRR010087033">
    <property type="protein sequence ID" value="MPC91224.1"/>
    <property type="molecule type" value="Genomic_DNA"/>
</dbReference>
<organism evidence="1 2">
    <name type="scientific">Portunus trituberculatus</name>
    <name type="common">Swimming crab</name>
    <name type="synonym">Neptunus trituberculatus</name>
    <dbReference type="NCBI Taxonomy" id="210409"/>
    <lineage>
        <taxon>Eukaryota</taxon>
        <taxon>Metazoa</taxon>
        <taxon>Ecdysozoa</taxon>
        <taxon>Arthropoda</taxon>
        <taxon>Crustacea</taxon>
        <taxon>Multicrustacea</taxon>
        <taxon>Malacostraca</taxon>
        <taxon>Eumalacostraca</taxon>
        <taxon>Eucarida</taxon>
        <taxon>Decapoda</taxon>
        <taxon>Pleocyemata</taxon>
        <taxon>Brachyura</taxon>
        <taxon>Eubrachyura</taxon>
        <taxon>Portunoidea</taxon>
        <taxon>Portunidae</taxon>
        <taxon>Portuninae</taxon>
        <taxon>Portunus</taxon>
    </lineage>
</organism>
<evidence type="ECO:0000313" key="1">
    <source>
        <dbReference type="EMBL" id="MPC91224.1"/>
    </source>
</evidence>
<comment type="caution">
    <text evidence="1">The sequence shown here is derived from an EMBL/GenBank/DDBJ whole genome shotgun (WGS) entry which is preliminary data.</text>
</comment>
<accession>A0A5B7JFU3</accession>
<keyword evidence="2" id="KW-1185">Reference proteome</keyword>
<gene>
    <name evidence="1" type="ORF">E2C01_086248</name>
</gene>
<protein>
    <submittedName>
        <fullName evidence="1">Uncharacterized protein</fullName>
    </submittedName>
</protein>